<feature type="region of interest" description="Disordered" evidence="1">
    <location>
        <begin position="377"/>
        <end position="397"/>
    </location>
</feature>
<protein>
    <recommendedName>
        <fullName evidence="4">RRM domain-containing protein</fullName>
    </recommendedName>
</protein>
<name>A0A498JEM5_MALDO</name>
<organism evidence="2 3">
    <name type="scientific">Malus domestica</name>
    <name type="common">Apple</name>
    <name type="synonym">Pyrus malus</name>
    <dbReference type="NCBI Taxonomy" id="3750"/>
    <lineage>
        <taxon>Eukaryota</taxon>
        <taxon>Viridiplantae</taxon>
        <taxon>Streptophyta</taxon>
        <taxon>Embryophyta</taxon>
        <taxon>Tracheophyta</taxon>
        <taxon>Spermatophyta</taxon>
        <taxon>Magnoliopsida</taxon>
        <taxon>eudicotyledons</taxon>
        <taxon>Gunneridae</taxon>
        <taxon>Pentapetalae</taxon>
        <taxon>rosids</taxon>
        <taxon>fabids</taxon>
        <taxon>Rosales</taxon>
        <taxon>Rosaceae</taxon>
        <taxon>Amygdaloideae</taxon>
        <taxon>Maleae</taxon>
        <taxon>Malus</taxon>
    </lineage>
</organism>
<evidence type="ECO:0000256" key="1">
    <source>
        <dbReference type="SAM" id="MobiDB-lite"/>
    </source>
</evidence>
<accession>A0A498JEM5</accession>
<gene>
    <name evidence="2" type="ORF">DVH24_024003</name>
</gene>
<keyword evidence="3" id="KW-1185">Reference proteome</keyword>
<feature type="compositionally biased region" description="Polar residues" evidence="1">
    <location>
        <begin position="387"/>
        <end position="397"/>
    </location>
</feature>
<evidence type="ECO:0008006" key="4">
    <source>
        <dbReference type="Google" id="ProtNLM"/>
    </source>
</evidence>
<reference evidence="2 3" key="1">
    <citation type="submission" date="2018-10" db="EMBL/GenBank/DDBJ databases">
        <title>A high-quality apple genome assembly.</title>
        <authorList>
            <person name="Hu J."/>
        </authorList>
    </citation>
    <scope>NUCLEOTIDE SEQUENCE [LARGE SCALE GENOMIC DNA]</scope>
    <source>
        <strain evidence="3">cv. HFTH1</strain>
        <tissue evidence="2">Young leaf</tissue>
    </source>
</reference>
<evidence type="ECO:0000313" key="3">
    <source>
        <dbReference type="Proteomes" id="UP000290289"/>
    </source>
</evidence>
<comment type="caution">
    <text evidence="2">The sequence shown here is derived from an EMBL/GenBank/DDBJ whole genome shotgun (WGS) entry which is preliminary data.</text>
</comment>
<dbReference type="Proteomes" id="UP000290289">
    <property type="component" value="Chromosome 7"/>
</dbReference>
<proteinExistence type="predicted"/>
<dbReference type="PANTHER" id="PTHR33527">
    <property type="entry name" value="OS07G0274300 PROTEIN"/>
    <property type="match status" value="1"/>
</dbReference>
<evidence type="ECO:0000313" key="2">
    <source>
        <dbReference type="EMBL" id="RXH94319.1"/>
    </source>
</evidence>
<dbReference type="AlphaFoldDB" id="A0A498JEM5"/>
<sequence>MTASSSSTFFTSAGEPQAPVPVSQQEFTLFHRVDRTVFSRLTFVLGRDPGESAQIVALWMWLEHAGKEYNFVHKLCSNLPDTLLSAVAEESVVALNCVQNDNFYPDFSNHDIPLLNALTNSDVTLKYFHQNRLGIIRGVTKLLNEVCMRAFDDLLPKRHPNNAQEILLNPALIGDQNIVMPQYHVNPLHNPLMHNDVPYDVASGSNMRSFVPNQRMHGVVNDHHQQFMGPQHINLLTRAVMRSDASLDYLRGVFDPYDLAVQRHILNNEMSDMLNNLSLNGGGYRGEAEEVSAEERTIFLTFSKGYPISENEVKEYFSRKFGDFIESVFMQEVTGDDQPLYARLVVRSASSIPLVLNGKSKAKFSINGKHVWARKYVRKPTPGEPSSPRTVAPTHQV</sequence>
<dbReference type="EMBL" id="RDQH01000333">
    <property type="protein sequence ID" value="RXH94319.1"/>
    <property type="molecule type" value="Genomic_DNA"/>
</dbReference>
<dbReference type="PANTHER" id="PTHR33527:SF28">
    <property type="entry name" value="GB|AAD43168.1"/>
    <property type="match status" value="1"/>
</dbReference>